<keyword evidence="4" id="KW-1185">Reference proteome</keyword>
<dbReference type="AlphaFoldDB" id="V4CJV5"/>
<proteinExistence type="predicted"/>
<dbReference type="SUPFAM" id="SSF56436">
    <property type="entry name" value="C-type lectin-like"/>
    <property type="match status" value="1"/>
</dbReference>
<accession>V4CJV5</accession>
<dbReference type="EMBL" id="KB200213">
    <property type="protein sequence ID" value="ESP02495.1"/>
    <property type="molecule type" value="Genomic_DNA"/>
</dbReference>
<dbReference type="InterPro" id="IPR016186">
    <property type="entry name" value="C-type_lectin-like/link_sf"/>
</dbReference>
<name>V4CJV5_LOTGI</name>
<feature type="domain" description="C-type lectin" evidence="2">
    <location>
        <begin position="77"/>
        <end position="177"/>
    </location>
</feature>
<dbReference type="HOGENOM" id="CLU_1278918_0_0_1"/>
<dbReference type="SMART" id="SM00034">
    <property type="entry name" value="CLECT"/>
    <property type="match status" value="1"/>
</dbReference>
<dbReference type="RefSeq" id="XP_009046790.1">
    <property type="nucleotide sequence ID" value="XM_009048542.1"/>
</dbReference>
<dbReference type="KEGG" id="lgi:LOTGIDRAFT_171967"/>
<dbReference type="OrthoDB" id="6162817at2759"/>
<evidence type="ECO:0000313" key="4">
    <source>
        <dbReference type="Proteomes" id="UP000030746"/>
    </source>
</evidence>
<feature type="transmembrane region" description="Helical" evidence="1">
    <location>
        <begin position="6"/>
        <end position="27"/>
    </location>
</feature>
<keyword evidence="1" id="KW-0472">Membrane</keyword>
<dbReference type="CDD" id="cd00037">
    <property type="entry name" value="CLECT"/>
    <property type="match status" value="1"/>
</dbReference>
<organism evidence="3 4">
    <name type="scientific">Lottia gigantea</name>
    <name type="common">Giant owl limpet</name>
    <dbReference type="NCBI Taxonomy" id="225164"/>
    <lineage>
        <taxon>Eukaryota</taxon>
        <taxon>Metazoa</taxon>
        <taxon>Spiralia</taxon>
        <taxon>Lophotrochozoa</taxon>
        <taxon>Mollusca</taxon>
        <taxon>Gastropoda</taxon>
        <taxon>Patellogastropoda</taxon>
        <taxon>Lottioidea</taxon>
        <taxon>Lottiidae</taxon>
        <taxon>Lottia</taxon>
    </lineage>
</organism>
<dbReference type="GeneID" id="20241960"/>
<reference evidence="3 4" key="1">
    <citation type="journal article" date="2013" name="Nature">
        <title>Insights into bilaterian evolution from three spiralian genomes.</title>
        <authorList>
            <person name="Simakov O."/>
            <person name="Marletaz F."/>
            <person name="Cho S.J."/>
            <person name="Edsinger-Gonzales E."/>
            <person name="Havlak P."/>
            <person name="Hellsten U."/>
            <person name="Kuo D.H."/>
            <person name="Larsson T."/>
            <person name="Lv J."/>
            <person name="Arendt D."/>
            <person name="Savage R."/>
            <person name="Osoegawa K."/>
            <person name="de Jong P."/>
            <person name="Grimwood J."/>
            <person name="Chapman J.A."/>
            <person name="Shapiro H."/>
            <person name="Aerts A."/>
            <person name="Otillar R.P."/>
            <person name="Terry A.Y."/>
            <person name="Boore J.L."/>
            <person name="Grigoriev I.V."/>
            <person name="Lindberg D.R."/>
            <person name="Seaver E.C."/>
            <person name="Weisblat D.A."/>
            <person name="Putnam N.H."/>
            <person name="Rokhsar D.S."/>
        </authorList>
    </citation>
    <scope>NUCLEOTIDE SEQUENCE [LARGE SCALE GENOMIC DNA]</scope>
</reference>
<evidence type="ECO:0000259" key="2">
    <source>
        <dbReference type="PROSITE" id="PS50041"/>
    </source>
</evidence>
<dbReference type="InterPro" id="IPR001304">
    <property type="entry name" value="C-type_lectin-like"/>
</dbReference>
<dbReference type="PROSITE" id="PS50041">
    <property type="entry name" value="C_TYPE_LECTIN_2"/>
    <property type="match status" value="1"/>
</dbReference>
<keyword evidence="1" id="KW-1133">Transmembrane helix</keyword>
<dbReference type="Gene3D" id="3.10.100.10">
    <property type="entry name" value="Mannose-Binding Protein A, subunit A"/>
    <property type="match status" value="1"/>
</dbReference>
<keyword evidence="1" id="KW-0812">Transmembrane</keyword>
<sequence>MENMGISFILKLIVIILFILTVIRAELKNERIFSIRHLNWTMAATGCKDSFNQVLLEMHNENDMESIKRDEISNLNRTVCSGAAVLTVVGSHLIFIEEAIFPYLSQLTIVNRTYWLGLRYYKERNEFRWQNGRISNWSNWHPDQPVFAGDKPCVAMSTITSTWKAWNCSDELPYVCHDRDRDYESAKSIYHNTSTDIFEYCVSSYYSLYYNQLSVY</sequence>
<dbReference type="Pfam" id="PF00059">
    <property type="entry name" value="Lectin_C"/>
    <property type="match status" value="1"/>
</dbReference>
<evidence type="ECO:0000256" key="1">
    <source>
        <dbReference type="SAM" id="Phobius"/>
    </source>
</evidence>
<protein>
    <recommendedName>
        <fullName evidence="2">C-type lectin domain-containing protein</fullName>
    </recommendedName>
</protein>
<gene>
    <name evidence="3" type="ORF">LOTGIDRAFT_171967</name>
</gene>
<evidence type="ECO:0000313" key="3">
    <source>
        <dbReference type="EMBL" id="ESP02495.1"/>
    </source>
</evidence>
<dbReference type="Proteomes" id="UP000030746">
    <property type="component" value="Unassembled WGS sequence"/>
</dbReference>
<dbReference type="InterPro" id="IPR016187">
    <property type="entry name" value="CTDL_fold"/>
</dbReference>
<dbReference type="CTD" id="20241960"/>